<dbReference type="Pfam" id="PF00067">
    <property type="entry name" value="p450"/>
    <property type="match status" value="1"/>
</dbReference>
<evidence type="ECO:0000256" key="5">
    <source>
        <dbReference type="ARBA" id="ARBA00023002"/>
    </source>
</evidence>
<dbReference type="Gene3D" id="1.10.630.10">
    <property type="entry name" value="Cytochrome P450"/>
    <property type="match status" value="1"/>
</dbReference>
<gene>
    <name evidence="10" type="ORF">ASPCAL14285</name>
</gene>
<sequence>MSIFGQGIYLIQGTANIVATLRQRDLSAFTLHEYILRHVFGLPLEALRTYEADDSGGDITPNVHSGVEPRNRVEFHTIGSVRRYLHGPGVTHLSRTFENDITNRLFYLPIGGDWVRRDDFLDLFNKEITRSVIDSLCGKHLTQQHPGFIDNLWELDNGVWKLLLRFPRFLAHGTYAARDSAILAIRDWHSSAAGNFDPVYIDEVGNDPFWGSQFFRDRQKMFQDMDGFNADAIASQDLAFVWGAINNVIATAFWVTLEVFRGSILLGLIRSEVRSCLIYSEKTPGIRGPTFDITRLVQQSFLQAAYAETLRLRVNGFFLWRVPHHDIDIRGWQIRQNHYVATSPTPGHMDPTIWCTDDNAGHPVEEFYVGRWVKSMSSPAGLPVKSDTSSAQVQFTTEFARGAWIPFGGGYHSCPGRRFAKIMVALTAALLVTMYDCEFLSNVEEVGMSMRTFGFGTLGPDRKVPVRMRRRVTSA</sequence>
<dbReference type="GO" id="GO:0020037">
    <property type="term" value="F:heme binding"/>
    <property type="evidence" value="ECO:0007669"/>
    <property type="project" value="InterPro"/>
</dbReference>
<dbReference type="GO" id="GO:0005506">
    <property type="term" value="F:iron ion binding"/>
    <property type="evidence" value="ECO:0007669"/>
    <property type="project" value="InterPro"/>
</dbReference>
<evidence type="ECO:0000256" key="2">
    <source>
        <dbReference type="ARBA" id="ARBA00010617"/>
    </source>
</evidence>
<organism evidence="10 11">
    <name type="scientific">Aspergillus calidoustus</name>
    <dbReference type="NCBI Taxonomy" id="454130"/>
    <lineage>
        <taxon>Eukaryota</taxon>
        <taxon>Fungi</taxon>
        <taxon>Dikarya</taxon>
        <taxon>Ascomycota</taxon>
        <taxon>Pezizomycotina</taxon>
        <taxon>Eurotiomycetes</taxon>
        <taxon>Eurotiomycetidae</taxon>
        <taxon>Eurotiales</taxon>
        <taxon>Aspergillaceae</taxon>
        <taxon>Aspergillus</taxon>
        <taxon>Aspergillus subgen. Nidulantes</taxon>
    </lineage>
</organism>
<evidence type="ECO:0000313" key="11">
    <source>
        <dbReference type="Proteomes" id="UP000054771"/>
    </source>
</evidence>
<evidence type="ECO:0000256" key="7">
    <source>
        <dbReference type="ARBA" id="ARBA00023033"/>
    </source>
</evidence>
<evidence type="ECO:0000313" key="10">
    <source>
        <dbReference type="EMBL" id="CEL11182.1"/>
    </source>
</evidence>
<evidence type="ECO:0008006" key="12">
    <source>
        <dbReference type="Google" id="ProtNLM"/>
    </source>
</evidence>
<dbReference type="GO" id="GO:0008395">
    <property type="term" value="F:steroid hydroxylase activity"/>
    <property type="evidence" value="ECO:0007669"/>
    <property type="project" value="TreeGrafter"/>
</dbReference>
<dbReference type="PANTHER" id="PTHR24304">
    <property type="entry name" value="CYTOCHROME P450 FAMILY 7"/>
    <property type="match status" value="1"/>
</dbReference>
<evidence type="ECO:0000256" key="4">
    <source>
        <dbReference type="ARBA" id="ARBA00022723"/>
    </source>
</evidence>
<name>A0A0U5GK18_ASPCI</name>
<keyword evidence="5 9" id="KW-0560">Oxidoreductase</keyword>
<dbReference type="InterPro" id="IPR001128">
    <property type="entry name" value="Cyt_P450"/>
</dbReference>
<comment type="cofactor">
    <cofactor evidence="1 8">
        <name>heme</name>
        <dbReference type="ChEBI" id="CHEBI:30413"/>
    </cofactor>
</comment>
<dbReference type="OrthoDB" id="3366823at2759"/>
<proteinExistence type="inferred from homology"/>
<comment type="similarity">
    <text evidence="2 9">Belongs to the cytochrome P450 family.</text>
</comment>
<dbReference type="PANTHER" id="PTHR24304:SF2">
    <property type="entry name" value="24-HYDROXYCHOLESTEROL 7-ALPHA-HYDROXYLASE"/>
    <property type="match status" value="1"/>
</dbReference>
<accession>A0A0U5GK18</accession>
<dbReference type="Proteomes" id="UP000054771">
    <property type="component" value="Unassembled WGS sequence"/>
</dbReference>
<keyword evidence="3 8" id="KW-0349">Heme</keyword>
<evidence type="ECO:0000256" key="6">
    <source>
        <dbReference type="ARBA" id="ARBA00023004"/>
    </source>
</evidence>
<evidence type="ECO:0000256" key="3">
    <source>
        <dbReference type="ARBA" id="ARBA00022617"/>
    </source>
</evidence>
<dbReference type="InterPro" id="IPR017972">
    <property type="entry name" value="Cyt_P450_CS"/>
</dbReference>
<evidence type="ECO:0000256" key="8">
    <source>
        <dbReference type="PIRSR" id="PIRSR602403-1"/>
    </source>
</evidence>
<dbReference type="AlphaFoldDB" id="A0A0U5GK18"/>
<dbReference type="InterPro" id="IPR036396">
    <property type="entry name" value="Cyt_P450_sf"/>
</dbReference>
<keyword evidence="4 8" id="KW-0479">Metal-binding</keyword>
<dbReference type="EMBL" id="CDMC01000023">
    <property type="protein sequence ID" value="CEL11182.1"/>
    <property type="molecule type" value="Genomic_DNA"/>
</dbReference>
<dbReference type="OMA" id="PYWGSAM"/>
<dbReference type="GO" id="GO:0016705">
    <property type="term" value="F:oxidoreductase activity, acting on paired donors, with incorporation or reduction of molecular oxygen"/>
    <property type="evidence" value="ECO:0007669"/>
    <property type="project" value="InterPro"/>
</dbReference>
<dbReference type="PROSITE" id="PS00086">
    <property type="entry name" value="CYTOCHROME_P450"/>
    <property type="match status" value="1"/>
</dbReference>
<dbReference type="PRINTS" id="PR00465">
    <property type="entry name" value="EP450IV"/>
</dbReference>
<evidence type="ECO:0000256" key="1">
    <source>
        <dbReference type="ARBA" id="ARBA00001971"/>
    </source>
</evidence>
<keyword evidence="11" id="KW-1185">Reference proteome</keyword>
<protein>
    <recommendedName>
        <fullName evidence="12">Cytochrome P450</fullName>
    </recommendedName>
</protein>
<feature type="binding site" description="axial binding residue" evidence="8">
    <location>
        <position position="414"/>
    </location>
    <ligand>
        <name>heme</name>
        <dbReference type="ChEBI" id="CHEBI:30413"/>
    </ligand>
    <ligandPart>
        <name>Fe</name>
        <dbReference type="ChEBI" id="CHEBI:18248"/>
    </ligandPart>
</feature>
<dbReference type="InterPro" id="IPR002403">
    <property type="entry name" value="Cyt_P450_E_grp-IV"/>
</dbReference>
<dbReference type="InterPro" id="IPR050529">
    <property type="entry name" value="CYP450_sterol_14alpha_dmase"/>
</dbReference>
<dbReference type="SUPFAM" id="SSF48264">
    <property type="entry name" value="Cytochrome P450"/>
    <property type="match status" value="1"/>
</dbReference>
<keyword evidence="7 9" id="KW-0503">Monooxygenase</keyword>
<keyword evidence="6 8" id="KW-0408">Iron</keyword>
<evidence type="ECO:0000256" key="9">
    <source>
        <dbReference type="RuleBase" id="RU000461"/>
    </source>
</evidence>
<dbReference type="STRING" id="454130.A0A0U5GK18"/>
<reference evidence="11" key="1">
    <citation type="journal article" date="2016" name="Genome Announc.">
        <title>Draft genome sequences of fungus Aspergillus calidoustus.</title>
        <authorList>
            <person name="Horn F."/>
            <person name="Linde J."/>
            <person name="Mattern D.J."/>
            <person name="Walther G."/>
            <person name="Guthke R."/>
            <person name="Scherlach K."/>
            <person name="Martin K."/>
            <person name="Brakhage A.A."/>
            <person name="Petzke L."/>
            <person name="Valiante V."/>
        </authorList>
    </citation>
    <scope>NUCLEOTIDE SEQUENCE [LARGE SCALE GENOMIC DNA]</scope>
    <source>
        <strain evidence="11">SF006504</strain>
    </source>
</reference>